<evidence type="ECO:0000313" key="2">
    <source>
        <dbReference type="EMBL" id="MDR6594383.1"/>
    </source>
</evidence>
<dbReference type="PRINTS" id="PR00359">
    <property type="entry name" value="BP450"/>
</dbReference>
<protein>
    <submittedName>
        <fullName evidence="2">Cytochrome P450</fullName>
    </submittedName>
</protein>
<dbReference type="Proteomes" id="UP001268819">
    <property type="component" value="Unassembled WGS sequence"/>
</dbReference>
<sequence length="374" mass="40243">MSSIFAPLSDAMLADPHAVYARLRAEDPVHRHEQLAAWVLTRHDDCTRVLKDTGAFGSDPRALGKPIPEQVLSVQTLDPPEHTAVRHRFVDAVRRQEVAGWADAVRRAAEELVGRLDGVVDLVTEVAEPLALRAVCALYGVPVPHDHEQLRSASRTLVLGMDSGLAPERRAPSLAARDALNAMIDRWRAAARPDGVLAAVPPDERVLRNSLRAVFDAGYSTTANLLGNAVAWLVGDGPCRGADLAALDGRGAEELIRLAGPVQVVSRHCKADVELRGRRLARGDVVVVVLAGANRDPEVFPDPDTADFTRNPNPHLGLGRGTHSCFGGHLGRQVLLALLHALGGVTRLEPAGVPVRRPTATQRGLDHLPVRVVR</sequence>
<proteinExistence type="inferred from homology"/>
<organism evidence="2 3">
    <name type="scientific">Saccharothrix longispora</name>
    <dbReference type="NCBI Taxonomy" id="33920"/>
    <lineage>
        <taxon>Bacteria</taxon>
        <taxon>Bacillati</taxon>
        <taxon>Actinomycetota</taxon>
        <taxon>Actinomycetes</taxon>
        <taxon>Pseudonocardiales</taxon>
        <taxon>Pseudonocardiaceae</taxon>
        <taxon>Saccharothrix</taxon>
    </lineage>
</organism>
<dbReference type="InterPro" id="IPR036396">
    <property type="entry name" value="Cyt_P450_sf"/>
</dbReference>
<dbReference type="Pfam" id="PF00067">
    <property type="entry name" value="p450"/>
    <property type="match status" value="1"/>
</dbReference>
<dbReference type="SUPFAM" id="SSF48264">
    <property type="entry name" value="Cytochrome P450"/>
    <property type="match status" value="1"/>
</dbReference>
<dbReference type="RefSeq" id="WP_310307386.1">
    <property type="nucleotide sequence ID" value="NZ_BAAAXB010000001.1"/>
</dbReference>
<gene>
    <name evidence="2" type="ORF">J2S66_002767</name>
</gene>
<dbReference type="PANTHER" id="PTHR46696">
    <property type="entry name" value="P450, PUTATIVE (EUROFUNG)-RELATED"/>
    <property type="match status" value="1"/>
</dbReference>
<reference evidence="2 3" key="1">
    <citation type="submission" date="2023-07" db="EMBL/GenBank/DDBJ databases">
        <title>Sequencing the genomes of 1000 actinobacteria strains.</title>
        <authorList>
            <person name="Klenk H.-P."/>
        </authorList>
    </citation>
    <scope>NUCLEOTIDE SEQUENCE [LARGE SCALE GENOMIC DNA]</scope>
    <source>
        <strain evidence="2 3">DSM 43749</strain>
    </source>
</reference>
<dbReference type="EMBL" id="JAVDSG010000001">
    <property type="protein sequence ID" value="MDR6594383.1"/>
    <property type="molecule type" value="Genomic_DNA"/>
</dbReference>
<keyword evidence="3" id="KW-1185">Reference proteome</keyword>
<dbReference type="InterPro" id="IPR001128">
    <property type="entry name" value="Cyt_P450"/>
</dbReference>
<dbReference type="Gene3D" id="1.10.630.10">
    <property type="entry name" value="Cytochrome P450"/>
    <property type="match status" value="1"/>
</dbReference>
<evidence type="ECO:0000313" key="3">
    <source>
        <dbReference type="Proteomes" id="UP001268819"/>
    </source>
</evidence>
<name>A0ABU1PUQ8_9PSEU</name>
<comment type="caution">
    <text evidence="2">The sequence shown here is derived from an EMBL/GenBank/DDBJ whole genome shotgun (WGS) entry which is preliminary data.</text>
</comment>
<dbReference type="InterPro" id="IPR002397">
    <property type="entry name" value="Cyt_P450_B"/>
</dbReference>
<comment type="similarity">
    <text evidence="1">Belongs to the cytochrome P450 family.</text>
</comment>
<accession>A0ABU1PUQ8</accession>
<evidence type="ECO:0000256" key="1">
    <source>
        <dbReference type="ARBA" id="ARBA00010617"/>
    </source>
</evidence>
<dbReference type="PANTHER" id="PTHR46696:SF1">
    <property type="entry name" value="CYTOCHROME P450 YJIB-RELATED"/>
    <property type="match status" value="1"/>
</dbReference>